<accession>A0A0F9GZZ9</accession>
<sequence length="94" mass="10921">MITKEKRETRRLPHNMPMEFIVQDHRYLGLIKNISKSGVFIETRELFKVGQVVSMTYAFPPFRGKNKTGKIINVDPQGIGVKFWRLKKTNISGK</sequence>
<gene>
    <name evidence="2" type="ORF">LCGC14_2059960</name>
</gene>
<feature type="domain" description="PilZ" evidence="1">
    <location>
        <begin position="5"/>
        <end position="89"/>
    </location>
</feature>
<proteinExistence type="predicted"/>
<evidence type="ECO:0000259" key="1">
    <source>
        <dbReference type="Pfam" id="PF07238"/>
    </source>
</evidence>
<reference evidence="2" key="1">
    <citation type="journal article" date="2015" name="Nature">
        <title>Complex archaea that bridge the gap between prokaryotes and eukaryotes.</title>
        <authorList>
            <person name="Spang A."/>
            <person name="Saw J.H."/>
            <person name="Jorgensen S.L."/>
            <person name="Zaremba-Niedzwiedzka K."/>
            <person name="Martijn J."/>
            <person name="Lind A.E."/>
            <person name="van Eijk R."/>
            <person name="Schleper C."/>
            <person name="Guy L."/>
            <person name="Ettema T.J."/>
        </authorList>
    </citation>
    <scope>NUCLEOTIDE SEQUENCE</scope>
</reference>
<dbReference type="SUPFAM" id="SSF141371">
    <property type="entry name" value="PilZ domain-like"/>
    <property type="match status" value="1"/>
</dbReference>
<organism evidence="2">
    <name type="scientific">marine sediment metagenome</name>
    <dbReference type="NCBI Taxonomy" id="412755"/>
    <lineage>
        <taxon>unclassified sequences</taxon>
        <taxon>metagenomes</taxon>
        <taxon>ecological metagenomes</taxon>
    </lineage>
</organism>
<comment type="caution">
    <text evidence="2">The sequence shown here is derived from an EMBL/GenBank/DDBJ whole genome shotgun (WGS) entry which is preliminary data.</text>
</comment>
<dbReference type="Gene3D" id="2.40.10.220">
    <property type="entry name" value="predicted glycosyltransferase like domains"/>
    <property type="match status" value="1"/>
</dbReference>
<dbReference type="GO" id="GO:0035438">
    <property type="term" value="F:cyclic-di-GMP binding"/>
    <property type="evidence" value="ECO:0007669"/>
    <property type="project" value="InterPro"/>
</dbReference>
<dbReference type="InterPro" id="IPR009875">
    <property type="entry name" value="PilZ_domain"/>
</dbReference>
<name>A0A0F9GZZ9_9ZZZZ</name>
<evidence type="ECO:0000313" key="2">
    <source>
        <dbReference type="EMBL" id="KKL74930.1"/>
    </source>
</evidence>
<dbReference type="EMBL" id="LAZR01024499">
    <property type="protein sequence ID" value="KKL74930.1"/>
    <property type="molecule type" value="Genomic_DNA"/>
</dbReference>
<protein>
    <recommendedName>
        <fullName evidence="1">PilZ domain-containing protein</fullName>
    </recommendedName>
</protein>
<dbReference type="AlphaFoldDB" id="A0A0F9GZZ9"/>
<dbReference type="Pfam" id="PF07238">
    <property type="entry name" value="PilZ"/>
    <property type="match status" value="1"/>
</dbReference>